<dbReference type="PROSITE" id="PS51192">
    <property type="entry name" value="HELICASE_ATP_BIND_1"/>
    <property type="match status" value="1"/>
</dbReference>
<feature type="compositionally biased region" description="Basic and acidic residues" evidence="9">
    <location>
        <begin position="185"/>
        <end position="198"/>
    </location>
</feature>
<name>A0A6C1DRE6_SACPS</name>
<dbReference type="Proteomes" id="UP000501346">
    <property type="component" value="Chromosome ScVI"/>
</dbReference>
<keyword evidence="4" id="KW-0378">Hydrolase</keyword>
<dbReference type="Gene3D" id="3.40.50.10810">
    <property type="entry name" value="Tandem AAA-ATPase domain"/>
    <property type="match status" value="1"/>
</dbReference>
<dbReference type="Gene3D" id="3.40.50.300">
    <property type="entry name" value="P-loop containing nucleotide triphosphate hydrolases"/>
    <property type="match status" value="1"/>
</dbReference>
<evidence type="ECO:0000256" key="1">
    <source>
        <dbReference type="ARBA" id="ARBA00004123"/>
    </source>
</evidence>
<feature type="region of interest" description="Disordered" evidence="9">
    <location>
        <begin position="102"/>
        <end position="121"/>
    </location>
</feature>
<proteinExistence type="inferred from homology"/>
<dbReference type="InterPro" id="IPR027417">
    <property type="entry name" value="P-loop_NTPase"/>
</dbReference>
<dbReference type="InterPro" id="IPR044753">
    <property type="entry name" value="HELLS_N"/>
</dbReference>
<comment type="subcellular location">
    <subcellularLocation>
        <location evidence="1">Nucleus</location>
    </subcellularLocation>
</comment>
<evidence type="ECO:0000256" key="6">
    <source>
        <dbReference type="ARBA" id="ARBA00022840"/>
    </source>
</evidence>
<dbReference type="CDD" id="cd18009">
    <property type="entry name" value="DEXHc_HELLS_SMARCA6"/>
    <property type="match status" value="1"/>
</dbReference>
<dbReference type="SMART" id="SM00487">
    <property type="entry name" value="DEXDc"/>
    <property type="match status" value="1"/>
</dbReference>
<evidence type="ECO:0000256" key="9">
    <source>
        <dbReference type="SAM" id="MobiDB-lite"/>
    </source>
</evidence>
<evidence type="ECO:0000256" key="5">
    <source>
        <dbReference type="ARBA" id="ARBA00022806"/>
    </source>
</evidence>
<reference evidence="12 13" key="1">
    <citation type="journal article" date="2019" name="BMC Genomics">
        <title>Chromosome level assembly and comparative genome analysis confirm lager-brewing yeasts originated from a single hybridization.</title>
        <authorList>
            <person name="Salazar A.N."/>
            <person name="Gorter de Vries A.R."/>
            <person name="van den Broek M."/>
            <person name="Brouwers N."/>
            <person name="de la Torre Cortes P."/>
            <person name="Kuijpers N.G.A."/>
            <person name="Daran J.G."/>
            <person name="Abeel T."/>
        </authorList>
    </citation>
    <scope>NUCLEOTIDE SEQUENCE [LARGE SCALE GENOMIC DNA]</scope>
    <source>
        <strain evidence="12 13">CBS 1483</strain>
    </source>
</reference>
<sequence length="853" mass="96967">MSRCSNAALMTVVEDAVGARVAARTRNMSNGVNYREKEVNDLTADISDSDSDLDSEDNKHGKGDNDTAPIWLQDDVHSDEDIQLDSEDDSDTEAVQAQVVDKLAKDTKSEQKSLDDELSEMDTKTVSLKLKKLNEFVRQSQVYSSIIADTLLQRSNEVANANTKDNSNSNDEEHSSKKRKTKKKSITDFFRKQKKNEDTTTQNGAPDDAAIKQPRLLKNCILKPYQLEGLNWLITLYENGLNGILADEMGLGKTVQSIALLAFIYEMDTKGPFLVTAPLSTLDNWMNEFAKFAPDLPVLKYYGTNGYKERSAKLKNFFKQHGGTGIVITSYEIILRDTDLIMSQNWKFLIVDEGHRLKNINCRLIKELKKINTSNRLLLTGTPLQNNLAELWSLLNFIMPDIFADFEIFNKWFDFDSLNLGSGSNSEALNKLINDELQKNLISNLHTILKPFLLRRLKKVVLANILPPKREYIINCPMTSAQEKFYKAGLNGKLKKTMFKELIKDFFTLNDEYIGHVSNRSIRDFINYKLSGNETSNTDNRINPTLLQMDKLYKKNLQMEISNKKLQNIMMQLRQIIDSTFLFYFPYLHPEDLTLETLLKTSGKLQILQKLIPPLISEGHKVLIYSQFVNMLDLIEDWCDLNSFATFRIDGSVNNETRKDQLEKFNSSKDKHNIFLLSTRAAGLGINLVGADTVVLFDSDWNPQVDLQAMDRCHRIGQESPVIVYRLCCDNTIEHVILTRAANKRNLERMVIQMGKFNNLKKLALNEGSFLKANKAGVNVTNKDLVQELSMLLMSDESSIGFENGGQKENKATEGQLTDKEVEELTNRSLEAYKANRVVDLPHVKLFETTSGL</sequence>
<keyword evidence="8" id="KW-0539">Nucleus</keyword>
<dbReference type="InterPro" id="IPR000330">
    <property type="entry name" value="SNF2_N"/>
</dbReference>
<keyword evidence="5" id="KW-0347">Helicase</keyword>
<dbReference type="PROSITE" id="PS51194">
    <property type="entry name" value="HELICASE_CTER"/>
    <property type="match status" value="1"/>
</dbReference>
<gene>
    <name evidence="12" type="primary">IRC5_1</name>
    <name evidence="12" type="ORF">GRS66_001633</name>
</gene>
<dbReference type="InterPro" id="IPR001650">
    <property type="entry name" value="Helicase_C-like"/>
</dbReference>
<evidence type="ECO:0000259" key="11">
    <source>
        <dbReference type="PROSITE" id="PS51194"/>
    </source>
</evidence>
<evidence type="ECO:0000259" key="10">
    <source>
        <dbReference type="PROSITE" id="PS51192"/>
    </source>
</evidence>
<protein>
    <submittedName>
        <fullName evidence="12">ATPase</fullName>
    </submittedName>
</protein>
<evidence type="ECO:0000256" key="2">
    <source>
        <dbReference type="ARBA" id="ARBA00007025"/>
    </source>
</evidence>
<dbReference type="InterPro" id="IPR014001">
    <property type="entry name" value="Helicase_ATP-bd"/>
</dbReference>
<dbReference type="GO" id="GO:0005634">
    <property type="term" value="C:nucleus"/>
    <property type="evidence" value="ECO:0007669"/>
    <property type="project" value="UniProtKB-SubCell"/>
</dbReference>
<keyword evidence="13" id="KW-1185">Reference proteome</keyword>
<evidence type="ECO:0000313" key="12">
    <source>
        <dbReference type="EMBL" id="QID79371.1"/>
    </source>
</evidence>
<dbReference type="SMART" id="SM00490">
    <property type="entry name" value="HELICc"/>
    <property type="match status" value="1"/>
</dbReference>
<organism evidence="12 13">
    <name type="scientific">Saccharomyces pastorianus</name>
    <name type="common">Lager yeast</name>
    <name type="synonym">Saccharomyces cerevisiae x Saccharomyces eubayanus</name>
    <dbReference type="NCBI Taxonomy" id="27292"/>
    <lineage>
        <taxon>Eukaryota</taxon>
        <taxon>Fungi</taxon>
        <taxon>Dikarya</taxon>
        <taxon>Ascomycota</taxon>
        <taxon>Saccharomycotina</taxon>
        <taxon>Saccharomycetes</taxon>
        <taxon>Saccharomycetales</taxon>
        <taxon>Saccharomycetaceae</taxon>
        <taxon>Saccharomyces</taxon>
    </lineage>
</organism>
<evidence type="ECO:0000256" key="4">
    <source>
        <dbReference type="ARBA" id="ARBA00022801"/>
    </source>
</evidence>
<dbReference type="OrthoDB" id="5857104at2759"/>
<dbReference type="FunFam" id="3.40.50.10810:FF:000015">
    <property type="entry name" value="lymphoid-specific helicase isoform X1"/>
    <property type="match status" value="1"/>
</dbReference>
<dbReference type="CDD" id="cd18793">
    <property type="entry name" value="SF2_C_SNF"/>
    <property type="match status" value="1"/>
</dbReference>
<feature type="region of interest" description="Disordered" evidence="9">
    <location>
        <begin position="43"/>
        <end position="71"/>
    </location>
</feature>
<keyword evidence="3" id="KW-0547">Nucleotide-binding</keyword>
<dbReference type="SUPFAM" id="SSF52540">
    <property type="entry name" value="P-loop containing nucleoside triphosphate hydrolases"/>
    <property type="match status" value="2"/>
</dbReference>
<feature type="compositionally biased region" description="Basic and acidic residues" evidence="9">
    <location>
        <begin position="56"/>
        <end position="65"/>
    </location>
</feature>
<evidence type="ECO:0000313" key="13">
    <source>
        <dbReference type="Proteomes" id="UP000501346"/>
    </source>
</evidence>
<feature type="domain" description="Helicase C-terminal" evidence="11">
    <location>
        <begin position="607"/>
        <end position="758"/>
    </location>
</feature>
<accession>A0A6C1DRE6</accession>
<dbReference type="InterPro" id="IPR049730">
    <property type="entry name" value="SNF2/RAD54-like_C"/>
</dbReference>
<dbReference type="GO" id="GO:0004386">
    <property type="term" value="F:helicase activity"/>
    <property type="evidence" value="ECO:0007669"/>
    <property type="project" value="UniProtKB-KW"/>
</dbReference>
<dbReference type="Pfam" id="PF00176">
    <property type="entry name" value="SNF2-rel_dom"/>
    <property type="match status" value="1"/>
</dbReference>
<feature type="compositionally biased region" description="Basic and acidic residues" evidence="9">
    <location>
        <begin position="102"/>
        <end position="115"/>
    </location>
</feature>
<keyword evidence="6" id="KW-0067">ATP-binding</keyword>
<keyword evidence="7" id="KW-0175">Coiled coil</keyword>
<dbReference type="EMBL" id="CP048987">
    <property type="protein sequence ID" value="QID79371.1"/>
    <property type="molecule type" value="Genomic_DNA"/>
</dbReference>
<evidence type="ECO:0000256" key="7">
    <source>
        <dbReference type="ARBA" id="ARBA00023054"/>
    </source>
</evidence>
<dbReference type="FunFam" id="3.40.50.300:FF:003023">
    <property type="entry name" value="Uncharacterized ATP-dependent helicase IRC5"/>
    <property type="match status" value="1"/>
</dbReference>
<dbReference type="AlphaFoldDB" id="A0A6C1DRE6"/>
<dbReference type="GO" id="GO:0005524">
    <property type="term" value="F:ATP binding"/>
    <property type="evidence" value="ECO:0007669"/>
    <property type="project" value="UniProtKB-KW"/>
</dbReference>
<dbReference type="Pfam" id="PF00271">
    <property type="entry name" value="Helicase_C"/>
    <property type="match status" value="1"/>
</dbReference>
<feature type="domain" description="Helicase ATP-binding" evidence="10">
    <location>
        <begin position="234"/>
        <end position="401"/>
    </location>
</feature>
<feature type="region of interest" description="Disordered" evidence="9">
    <location>
        <begin position="160"/>
        <end position="207"/>
    </location>
</feature>
<evidence type="ECO:0000256" key="3">
    <source>
        <dbReference type="ARBA" id="ARBA00022741"/>
    </source>
</evidence>
<comment type="similarity">
    <text evidence="2">Belongs to the SNF2/RAD54 helicase family.</text>
</comment>
<dbReference type="PANTHER" id="PTHR10799">
    <property type="entry name" value="SNF2/RAD54 HELICASE FAMILY"/>
    <property type="match status" value="1"/>
</dbReference>
<evidence type="ECO:0000256" key="8">
    <source>
        <dbReference type="ARBA" id="ARBA00023242"/>
    </source>
</evidence>
<dbReference type="InterPro" id="IPR038718">
    <property type="entry name" value="SNF2-like_sf"/>
</dbReference>
<dbReference type="GO" id="GO:0016787">
    <property type="term" value="F:hydrolase activity"/>
    <property type="evidence" value="ECO:0007669"/>
    <property type="project" value="UniProtKB-KW"/>
</dbReference>